<dbReference type="GO" id="GO:0016810">
    <property type="term" value="F:hydrolase activity, acting on carbon-nitrogen (but not peptide) bonds"/>
    <property type="evidence" value="ECO:0007669"/>
    <property type="project" value="InterPro"/>
</dbReference>
<feature type="domain" description="NodB homology" evidence="2">
    <location>
        <begin position="105"/>
        <end position="300"/>
    </location>
</feature>
<feature type="compositionally biased region" description="Basic and acidic residues" evidence="1">
    <location>
        <begin position="58"/>
        <end position="88"/>
    </location>
</feature>
<dbReference type="CDD" id="cd10944">
    <property type="entry name" value="CE4_SmPgdA_like"/>
    <property type="match status" value="1"/>
</dbReference>
<dbReference type="Gene3D" id="3.20.20.370">
    <property type="entry name" value="Glycoside hydrolase/deacetylase"/>
    <property type="match status" value="1"/>
</dbReference>
<dbReference type="GO" id="GO:0005975">
    <property type="term" value="P:carbohydrate metabolic process"/>
    <property type="evidence" value="ECO:0007669"/>
    <property type="project" value="InterPro"/>
</dbReference>
<dbReference type="InterPro" id="IPR050248">
    <property type="entry name" value="Polysacc_deacetylase_ArnD"/>
</dbReference>
<dbReference type="SUPFAM" id="SSF88713">
    <property type="entry name" value="Glycoside hydrolase/deacetylase"/>
    <property type="match status" value="1"/>
</dbReference>
<keyword evidence="4" id="KW-1185">Reference proteome</keyword>
<accession>A0A1G9BQX9</accession>
<dbReference type="STRING" id="393762.SAMN05660472_01246"/>
<proteinExistence type="predicted"/>
<dbReference type="Proteomes" id="UP000198718">
    <property type="component" value="Unassembled WGS sequence"/>
</dbReference>
<dbReference type="PANTHER" id="PTHR10587">
    <property type="entry name" value="GLYCOSYL TRANSFERASE-RELATED"/>
    <property type="match status" value="1"/>
</dbReference>
<name>A0A1G9BQX9_9FIRM</name>
<dbReference type="EMBL" id="FNFP01000002">
    <property type="protein sequence ID" value="SDK41911.1"/>
    <property type="molecule type" value="Genomic_DNA"/>
</dbReference>
<organism evidence="3 4">
    <name type="scientific">Natronincola ferrireducens</name>
    <dbReference type="NCBI Taxonomy" id="393762"/>
    <lineage>
        <taxon>Bacteria</taxon>
        <taxon>Bacillati</taxon>
        <taxon>Bacillota</taxon>
        <taxon>Clostridia</taxon>
        <taxon>Peptostreptococcales</taxon>
        <taxon>Natronincolaceae</taxon>
        <taxon>Natronincola</taxon>
    </lineage>
</organism>
<reference evidence="3 4" key="1">
    <citation type="submission" date="2016-10" db="EMBL/GenBank/DDBJ databases">
        <authorList>
            <person name="de Groot N.N."/>
        </authorList>
    </citation>
    <scope>NUCLEOTIDE SEQUENCE [LARGE SCALE GENOMIC DNA]</scope>
    <source>
        <strain evidence="3 4">DSM 18346</strain>
    </source>
</reference>
<dbReference type="PROSITE" id="PS51677">
    <property type="entry name" value="NODB"/>
    <property type="match status" value="1"/>
</dbReference>
<dbReference type="OrthoDB" id="258610at2"/>
<evidence type="ECO:0000313" key="3">
    <source>
        <dbReference type="EMBL" id="SDK41911.1"/>
    </source>
</evidence>
<evidence type="ECO:0000259" key="2">
    <source>
        <dbReference type="PROSITE" id="PS51677"/>
    </source>
</evidence>
<dbReference type="InterPro" id="IPR011330">
    <property type="entry name" value="Glyco_hydro/deAcase_b/a-brl"/>
</dbReference>
<dbReference type="PANTHER" id="PTHR10587:SF125">
    <property type="entry name" value="POLYSACCHARIDE DEACETYLASE YHEN-RELATED"/>
    <property type="match status" value="1"/>
</dbReference>
<sequence length="325" mass="37352">MKKLSGILIAVIMVIGLVVGGFSFSETRKHITSNDLQEIEKGFQEEKVVENEDNLKGLEDEFNDKEEMNKEKEENKKHETINTEDGKKPLPNIGDYGQEGHKSSKKVFLTFDDGPTSLTPKILDILKEHDVLATFFVIGKLAEDQPDIVQRTYDEGHMVLPHSYSHDYSIYSTFETFYDDFYRAEEVVENILNIEVPPIFRFPGGSSNHSSFRYGGKQFMPQLTEDIKEKGYYYIDWNVSSGDAGPDYNDKDKMLNNIFQGAKNKDFIVVLCHDVSWNVKMAEILPQVITTLREQGYQFRTFKDITEEELNKMVSLKIANKSIVR</sequence>
<dbReference type="InterPro" id="IPR002509">
    <property type="entry name" value="NODB_dom"/>
</dbReference>
<evidence type="ECO:0000256" key="1">
    <source>
        <dbReference type="SAM" id="MobiDB-lite"/>
    </source>
</evidence>
<protein>
    <submittedName>
        <fullName evidence="3">Peptidoglycan/xylan/chitin deacetylase, PgdA/CDA1 family</fullName>
    </submittedName>
</protein>
<feature type="region of interest" description="Disordered" evidence="1">
    <location>
        <begin position="58"/>
        <end position="91"/>
    </location>
</feature>
<dbReference type="AlphaFoldDB" id="A0A1G9BQX9"/>
<dbReference type="RefSeq" id="WP_090552056.1">
    <property type="nucleotide sequence ID" value="NZ_FNFP01000002.1"/>
</dbReference>
<dbReference type="Pfam" id="PF01522">
    <property type="entry name" value="Polysacc_deac_1"/>
    <property type="match status" value="1"/>
</dbReference>
<evidence type="ECO:0000313" key="4">
    <source>
        <dbReference type="Proteomes" id="UP000198718"/>
    </source>
</evidence>
<gene>
    <name evidence="3" type="ORF">SAMN05660472_01246</name>
</gene>